<dbReference type="RefSeq" id="WP_212688220.1">
    <property type="nucleotide sequence ID" value="NZ_JAGSPN010000008.1"/>
</dbReference>
<dbReference type="InterPro" id="IPR025368">
    <property type="entry name" value="DUF4272"/>
</dbReference>
<evidence type="ECO:0000313" key="1">
    <source>
        <dbReference type="EMBL" id="MBR7782927.1"/>
    </source>
</evidence>
<proteinExistence type="predicted"/>
<comment type="caution">
    <text evidence="1">The sequence shown here is derived from an EMBL/GenBank/DDBJ whole genome shotgun (WGS) entry which is preliminary data.</text>
</comment>
<sequence>MKSPEIRKELSELTLHKRGIRLNLQLPTIESEDEIRLRSVEEVHQRLLALAGICVYPQHNTNSVQSIFSKQEQALLNGDLDEQSAQALQQNARHALCFLMWAAGLESKAGMPDQHSGQPDLEKIATASDNRILRLRSKTELLDWADLLYRFHWAVRHAHLQNRPVPGRLDAVAVEAWHRVANWLICYEDEVDWDLVSTETAG</sequence>
<name>A0A941DKW1_9BURK</name>
<evidence type="ECO:0000313" key="2">
    <source>
        <dbReference type="Proteomes" id="UP000680067"/>
    </source>
</evidence>
<dbReference type="AlphaFoldDB" id="A0A941DKW1"/>
<protein>
    <submittedName>
        <fullName evidence="1">DUF4272 domain-containing protein</fullName>
    </submittedName>
</protein>
<organism evidence="1 2">
    <name type="scientific">Undibacterium luofuense</name>
    <dbReference type="NCBI Taxonomy" id="2828733"/>
    <lineage>
        <taxon>Bacteria</taxon>
        <taxon>Pseudomonadati</taxon>
        <taxon>Pseudomonadota</taxon>
        <taxon>Betaproteobacteria</taxon>
        <taxon>Burkholderiales</taxon>
        <taxon>Oxalobacteraceae</taxon>
        <taxon>Undibacterium</taxon>
    </lineage>
</organism>
<dbReference type="Pfam" id="PF14094">
    <property type="entry name" value="DUF4272"/>
    <property type="match status" value="1"/>
</dbReference>
<reference evidence="1" key="1">
    <citation type="submission" date="2021-04" db="EMBL/GenBank/DDBJ databases">
        <title>novel species isolated from subtropical streams in China.</title>
        <authorList>
            <person name="Lu H."/>
        </authorList>
    </citation>
    <scope>NUCLEOTIDE SEQUENCE</scope>
    <source>
        <strain evidence="1">LFS511W</strain>
    </source>
</reference>
<accession>A0A941DKW1</accession>
<dbReference type="EMBL" id="JAGSPN010000008">
    <property type="protein sequence ID" value="MBR7782927.1"/>
    <property type="molecule type" value="Genomic_DNA"/>
</dbReference>
<dbReference type="Proteomes" id="UP000680067">
    <property type="component" value="Unassembled WGS sequence"/>
</dbReference>
<gene>
    <name evidence="1" type="ORF">KDM89_12290</name>
</gene>
<keyword evidence="2" id="KW-1185">Reference proteome</keyword>